<proteinExistence type="predicted"/>
<keyword evidence="3" id="KW-0120">Carbon dioxide fixation</keyword>
<dbReference type="SUPFAM" id="SSF158615">
    <property type="entry name" value="RbcX-like"/>
    <property type="match status" value="1"/>
</dbReference>
<keyword evidence="2" id="KW-0143">Chaperone</keyword>
<dbReference type="EMBL" id="CM004403">
    <property type="protein sequence ID" value="OAY24597.1"/>
    <property type="molecule type" value="Genomic_DNA"/>
</dbReference>
<evidence type="ECO:0008006" key="6">
    <source>
        <dbReference type="Google" id="ProtNLM"/>
    </source>
</evidence>
<dbReference type="AlphaFoldDB" id="A0A2C9U4G4"/>
<keyword evidence="1" id="KW-0602">Photosynthesis</keyword>
<dbReference type="Pfam" id="PF02341">
    <property type="entry name" value="RbcX"/>
    <property type="match status" value="1"/>
</dbReference>
<comment type="caution">
    <text evidence="4">The sequence shown here is derived from an EMBL/GenBank/DDBJ whole genome shotgun (WGS) entry which is preliminary data.</text>
</comment>
<evidence type="ECO:0000256" key="1">
    <source>
        <dbReference type="ARBA" id="ARBA00022531"/>
    </source>
</evidence>
<dbReference type="Gene3D" id="1.10.1200.210">
    <property type="entry name" value="Chaperonin-like RbcX"/>
    <property type="match status" value="1"/>
</dbReference>
<sequence length="173" mass="19950">MESSAVFSITQLPFYPPKYNRNKAYTSWPCKKPSPSKSTRLHCQKMYVPGYGHASPEAQAAKNLHNFFTYIAVKIVSAQLQSYNPEAYKELMEFVGRQSLNDGDQFCASMMRESSRHQSLALRILEVRSAYCKTDFEWDNLKRLANKTVSDSNTRLMRDYVLETSHIDVESEK</sequence>
<dbReference type="InterPro" id="IPR038052">
    <property type="entry name" value="Chaperonin_RbcX_sf"/>
</dbReference>
<dbReference type="GO" id="GO:0015977">
    <property type="term" value="P:carbon fixation"/>
    <property type="evidence" value="ECO:0007669"/>
    <property type="project" value="UniProtKB-KW"/>
</dbReference>
<dbReference type="PANTHER" id="PTHR33791">
    <property type="entry name" value="CHAPERONIN-LIKE RBCX PROTEIN 1, CHLOROPLASTIC"/>
    <property type="match status" value="1"/>
</dbReference>
<dbReference type="STRING" id="3983.A0A2C9U4G4"/>
<dbReference type="GO" id="GO:0015979">
    <property type="term" value="P:photosynthesis"/>
    <property type="evidence" value="ECO:0007669"/>
    <property type="project" value="UniProtKB-KW"/>
</dbReference>
<dbReference type="PANTHER" id="PTHR33791:SF12">
    <property type="entry name" value="CHAPERONIN-LIKE RBCX PROTEIN 1, CHLOROPLASTIC"/>
    <property type="match status" value="1"/>
</dbReference>
<dbReference type="GO" id="GO:0110102">
    <property type="term" value="P:ribulose bisphosphate carboxylase complex assembly"/>
    <property type="evidence" value="ECO:0007669"/>
    <property type="project" value="InterPro"/>
</dbReference>
<protein>
    <recommendedName>
        <fullName evidence="6">Chaperonin-like RbcX protein</fullName>
    </recommendedName>
</protein>
<reference evidence="5" key="1">
    <citation type="journal article" date="2016" name="Nat. Biotechnol.">
        <title>Sequencing wild and cultivated cassava and related species reveals extensive interspecific hybridization and genetic diversity.</title>
        <authorList>
            <person name="Bredeson J.V."/>
            <person name="Lyons J.B."/>
            <person name="Prochnik S.E."/>
            <person name="Wu G.A."/>
            <person name="Ha C.M."/>
            <person name="Edsinger-Gonzales E."/>
            <person name="Grimwood J."/>
            <person name="Schmutz J."/>
            <person name="Rabbi I.Y."/>
            <person name="Egesi C."/>
            <person name="Nauluvula P."/>
            <person name="Lebot V."/>
            <person name="Ndunguru J."/>
            <person name="Mkamilo G."/>
            <person name="Bart R.S."/>
            <person name="Setter T.L."/>
            <person name="Gleadow R.M."/>
            <person name="Kulakow P."/>
            <person name="Ferguson M.E."/>
            <person name="Rounsley S."/>
            <person name="Rokhsar D.S."/>
        </authorList>
    </citation>
    <scope>NUCLEOTIDE SEQUENCE [LARGE SCALE GENOMIC DNA]</scope>
    <source>
        <strain evidence="5">cv. AM560-2</strain>
    </source>
</reference>
<dbReference type="OMA" id="KFCANLM"/>
<gene>
    <name evidence="4" type="ORF">MANES_17G028000v8</name>
</gene>
<dbReference type="OrthoDB" id="513226at2759"/>
<evidence type="ECO:0000313" key="4">
    <source>
        <dbReference type="EMBL" id="OAY24597.1"/>
    </source>
</evidence>
<dbReference type="Gramene" id="Manes.17G028000.1.v8.1">
    <property type="protein sequence ID" value="Manes.17G028000.1.v8.1.CDS"/>
    <property type="gene ID" value="Manes.17G028000.v8.1"/>
</dbReference>
<dbReference type="GO" id="GO:0044183">
    <property type="term" value="F:protein folding chaperone"/>
    <property type="evidence" value="ECO:0000318"/>
    <property type="project" value="GO_Central"/>
</dbReference>
<name>A0A2C9U4G4_MANES</name>
<accession>A0A2C9U4G4</accession>
<dbReference type="InterPro" id="IPR003435">
    <property type="entry name" value="Chaperonin_RcbX"/>
</dbReference>
<evidence type="ECO:0000256" key="3">
    <source>
        <dbReference type="ARBA" id="ARBA00023300"/>
    </source>
</evidence>
<keyword evidence="5" id="KW-1185">Reference proteome</keyword>
<evidence type="ECO:0000256" key="2">
    <source>
        <dbReference type="ARBA" id="ARBA00023186"/>
    </source>
</evidence>
<dbReference type="Proteomes" id="UP000091857">
    <property type="component" value="Chromosome 17"/>
</dbReference>
<organism evidence="4 5">
    <name type="scientific">Manihot esculenta</name>
    <name type="common">Cassava</name>
    <name type="synonym">Jatropha manihot</name>
    <dbReference type="NCBI Taxonomy" id="3983"/>
    <lineage>
        <taxon>Eukaryota</taxon>
        <taxon>Viridiplantae</taxon>
        <taxon>Streptophyta</taxon>
        <taxon>Embryophyta</taxon>
        <taxon>Tracheophyta</taxon>
        <taxon>Spermatophyta</taxon>
        <taxon>Magnoliopsida</taxon>
        <taxon>eudicotyledons</taxon>
        <taxon>Gunneridae</taxon>
        <taxon>Pentapetalae</taxon>
        <taxon>rosids</taxon>
        <taxon>fabids</taxon>
        <taxon>Malpighiales</taxon>
        <taxon>Euphorbiaceae</taxon>
        <taxon>Crotonoideae</taxon>
        <taxon>Manihoteae</taxon>
        <taxon>Manihot</taxon>
    </lineage>
</organism>
<evidence type="ECO:0000313" key="5">
    <source>
        <dbReference type="Proteomes" id="UP000091857"/>
    </source>
</evidence>